<organism evidence="3">
    <name type="scientific">Favella ehrenbergii</name>
    <dbReference type="NCBI Taxonomy" id="182087"/>
    <lineage>
        <taxon>Eukaryota</taxon>
        <taxon>Sar</taxon>
        <taxon>Alveolata</taxon>
        <taxon>Ciliophora</taxon>
        <taxon>Intramacronucleata</taxon>
        <taxon>Spirotrichea</taxon>
        <taxon>Choreotrichia</taxon>
        <taxon>Tintinnida</taxon>
        <taxon>Xystonellidae</taxon>
        <taxon>Favella</taxon>
    </lineage>
</organism>
<dbReference type="Pfam" id="PF00085">
    <property type="entry name" value="Thioredoxin"/>
    <property type="match status" value="1"/>
</dbReference>
<feature type="region of interest" description="Disordered" evidence="1">
    <location>
        <begin position="45"/>
        <end position="65"/>
    </location>
</feature>
<dbReference type="Gene3D" id="3.40.30.10">
    <property type="entry name" value="Glutaredoxin"/>
    <property type="match status" value="1"/>
</dbReference>
<dbReference type="AlphaFoldDB" id="A0A7S3MPM4"/>
<gene>
    <name evidence="3" type="ORF">FEHR0123_LOCUS8993</name>
</gene>
<feature type="compositionally biased region" description="Acidic residues" evidence="1">
    <location>
        <begin position="56"/>
        <end position="65"/>
    </location>
</feature>
<feature type="domain" description="Thioredoxin" evidence="2">
    <location>
        <begin position="106"/>
        <end position="191"/>
    </location>
</feature>
<dbReference type="CDD" id="cd02989">
    <property type="entry name" value="Phd_like_TxnDC9"/>
    <property type="match status" value="1"/>
</dbReference>
<evidence type="ECO:0000313" key="3">
    <source>
        <dbReference type="EMBL" id="CAE0314069.1"/>
    </source>
</evidence>
<accession>A0A7S3MPM4</accession>
<evidence type="ECO:0000256" key="1">
    <source>
        <dbReference type="SAM" id="MobiDB-lite"/>
    </source>
</evidence>
<protein>
    <recommendedName>
        <fullName evidence="2">Thioredoxin domain-containing protein</fullName>
    </recommendedName>
</protein>
<dbReference type="PANTHER" id="PTHR21148">
    <property type="entry name" value="THIOREDOXIN DOMAIN-CONTAINING PROTEIN 9"/>
    <property type="match status" value="1"/>
</dbReference>
<proteinExistence type="predicted"/>
<name>A0A7S3MPM4_9SPIT</name>
<dbReference type="SUPFAM" id="SSF52833">
    <property type="entry name" value="Thioredoxin-like"/>
    <property type="match status" value="1"/>
</dbReference>
<dbReference type="EMBL" id="HBIE01029997">
    <property type="protein sequence ID" value="CAE0314069.1"/>
    <property type="molecule type" value="Transcribed_RNA"/>
</dbReference>
<evidence type="ECO:0000259" key="2">
    <source>
        <dbReference type="Pfam" id="PF00085"/>
    </source>
</evidence>
<dbReference type="InterPro" id="IPR013766">
    <property type="entry name" value="Thioredoxin_domain"/>
</dbReference>
<reference evidence="3" key="1">
    <citation type="submission" date="2021-01" db="EMBL/GenBank/DDBJ databases">
        <authorList>
            <person name="Corre E."/>
            <person name="Pelletier E."/>
            <person name="Niang G."/>
            <person name="Scheremetjew M."/>
            <person name="Finn R."/>
            <person name="Kale V."/>
            <person name="Holt S."/>
            <person name="Cochrane G."/>
            <person name="Meng A."/>
            <person name="Brown T."/>
            <person name="Cohen L."/>
        </authorList>
    </citation>
    <scope>NUCLEOTIDE SEQUENCE</scope>
    <source>
        <strain evidence="3">Fehren 1</strain>
    </source>
</reference>
<dbReference type="InterPro" id="IPR036249">
    <property type="entry name" value="Thioredoxin-like_sf"/>
</dbReference>
<sequence length="242" mass="27395">MQADNTLTGDIFGDMVLEQAIADKTAMVEAEMAMAAQAEIDSFGINGPKDVQAAEGSEEDEDPDFAMDEEEERMLRQMTLERIEAARAEHTENRENIVRGHGTYNEITEQEFLPTVTSTDYVICAFFHKDFERCKIVDKHMFLICKQHVEARFVRIDAEKCPFFVQKLQIQMLPTVILFENGVAIDRITGFDELGGEDDFPTLNMVRRLVKGGVLIPKNKSESGQMMINRGRDRDSDGDSDD</sequence>